<evidence type="ECO:0000259" key="9">
    <source>
        <dbReference type="Pfam" id="PF00482"/>
    </source>
</evidence>
<dbReference type="FunFam" id="1.20.81.30:FF:000001">
    <property type="entry name" value="Type II secretion system protein F"/>
    <property type="match status" value="2"/>
</dbReference>
<evidence type="ECO:0000313" key="10">
    <source>
        <dbReference type="EMBL" id="OGM60926.1"/>
    </source>
</evidence>
<dbReference type="STRING" id="1802516.A3A75_02445"/>
<keyword evidence="4" id="KW-0997">Cell inner membrane</keyword>
<feature type="transmembrane region" description="Helical" evidence="8">
    <location>
        <begin position="219"/>
        <end position="239"/>
    </location>
</feature>
<evidence type="ECO:0000256" key="4">
    <source>
        <dbReference type="ARBA" id="ARBA00022519"/>
    </source>
</evidence>
<comment type="caution">
    <text evidence="10">The sequence shown here is derived from an EMBL/GenBank/DDBJ whole genome shotgun (WGS) entry which is preliminary data.</text>
</comment>
<proteinExistence type="inferred from homology"/>
<feature type="transmembrane region" description="Helical" evidence="8">
    <location>
        <begin position="165"/>
        <end position="187"/>
    </location>
</feature>
<dbReference type="Proteomes" id="UP000179018">
    <property type="component" value="Unassembled WGS sequence"/>
</dbReference>
<keyword evidence="5 8" id="KW-0812">Transmembrane</keyword>
<dbReference type="EMBL" id="MGHC01000004">
    <property type="protein sequence ID" value="OGM60926.1"/>
    <property type="molecule type" value="Genomic_DNA"/>
</dbReference>
<dbReference type="InterPro" id="IPR042094">
    <property type="entry name" value="T2SS_GspF_sf"/>
</dbReference>
<evidence type="ECO:0000256" key="7">
    <source>
        <dbReference type="ARBA" id="ARBA00023136"/>
    </source>
</evidence>
<evidence type="ECO:0000256" key="1">
    <source>
        <dbReference type="ARBA" id="ARBA00004429"/>
    </source>
</evidence>
<evidence type="ECO:0000313" key="11">
    <source>
        <dbReference type="Proteomes" id="UP000179018"/>
    </source>
</evidence>
<reference evidence="10 11" key="1">
    <citation type="journal article" date="2016" name="Nat. Commun.">
        <title>Thousands of microbial genomes shed light on interconnected biogeochemical processes in an aquifer system.</title>
        <authorList>
            <person name="Anantharaman K."/>
            <person name="Brown C.T."/>
            <person name="Hug L.A."/>
            <person name="Sharon I."/>
            <person name="Castelle C.J."/>
            <person name="Probst A.J."/>
            <person name="Thomas B.C."/>
            <person name="Singh A."/>
            <person name="Wilkins M.J."/>
            <person name="Karaoz U."/>
            <person name="Brodie E.L."/>
            <person name="Williams K.H."/>
            <person name="Hubbard S.S."/>
            <person name="Banfield J.F."/>
        </authorList>
    </citation>
    <scope>NUCLEOTIDE SEQUENCE [LARGE SCALE GENOMIC DNA]</scope>
</reference>
<dbReference type="PRINTS" id="PR00812">
    <property type="entry name" value="BCTERIALGSPF"/>
</dbReference>
<dbReference type="InterPro" id="IPR018076">
    <property type="entry name" value="T2SS_GspF_dom"/>
</dbReference>
<comment type="subcellular location">
    <subcellularLocation>
        <location evidence="1">Cell inner membrane</location>
        <topology evidence="1">Multi-pass membrane protein</topology>
    </subcellularLocation>
</comment>
<evidence type="ECO:0000256" key="8">
    <source>
        <dbReference type="SAM" id="Phobius"/>
    </source>
</evidence>
<sequence>MSLYKYKAKDKEGKVIEDVVQAANKKEAALFLKSEDLQTLTIKGLGKKGIGIFGGGVSVSEKAAFCRFMATMLRAGLPLPEAIDILRQETQSRKLKEVLFDVSFHIRKGETLSSILATYKEEFDPVFLTMIKAGEESGTLEKSFDYLSKQLLTSYELSQKVKSSMMYPAVIIAAMIANAGIMLGFVLPKMSEVFLSLNVELPTVTRFIFNVGKGIGENLAVTFGAFFSVLFIFVLLFLIRRTRVVIFSFLVRLPVISKVMDQLDTARFARTLSTLLKSGVPIMVALDVSSDVLKQPNLKKQAKEFSAGVAKGQSLSDILSKQKRSFSGTMIQTIKAGEKTGSLEVVLEELATFYEMEVDFSLKRATALLEPLLMLIIGVAVGVMVVIMITPIYSIVGGLQ</sequence>
<dbReference type="Gene3D" id="1.20.81.30">
    <property type="entry name" value="Type II secretion system (T2SS), domain F"/>
    <property type="match status" value="2"/>
</dbReference>
<feature type="domain" description="Type II secretion system protein GspF" evidence="9">
    <location>
        <begin position="268"/>
        <end position="391"/>
    </location>
</feature>
<keyword evidence="3" id="KW-1003">Cell membrane</keyword>
<accession>A0A1F8BA65</accession>
<evidence type="ECO:0000256" key="6">
    <source>
        <dbReference type="ARBA" id="ARBA00022989"/>
    </source>
</evidence>
<dbReference type="Pfam" id="PF00482">
    <property type="entry name" value="T2SSF"/>
    <property type="match status" value="2"/>
</dbReference>
<evidence type="ECO:0000256" key="5">
    <source>
        <dbReference type="ARBA" id="ARBA00022692"/>
    </source>
</evidence>
<protein>
    <recommendedName>
        <fullName evidence="9">Type II secretion system protein GspF domain-containing protein</fullName>
    </recommendedName>
</protein>
<dbReference type="PANTHER" id="PTHR30012:SF0">
    <property type="entry name" value="TYPE II SECRETION SYSTEM PROTEIN F-RELATED"/>
    <property type="match status" value="1"/>
</dbReference>
<evidence type="ECO:0000256" key="3">
    <source>
        <dbReference type="ARBA" id="ARBA00022475"/>
    </source>
</evidence>
<dbReference type="PANTHER" id="PTHR30012">
    <property type="entry name" value="GENERAL SECRETION PATHWAY PROTEIN"/>
    <property type="match status" value="1"/>
</dbReference>
<feature type="domain" description="Type II secretion system protein GspF" evidence="9">
    <location>
        <begin position="65"/>
        <end position="188"/>
    </location>
</feature>
<gene>
    <name evidence="10" type="ORF">A3A75_02445</name>
</gene>
<organism evidence="10 11">
    <name type="scientific">Candidatus Woesebacteria bacterium RIFCSPLOWO2_01_FULL_39_10</name>
    <dbReference type="NCBI Taxonomy" id="1802516"/>
    <lineage>
        <taxon>Bacteria</taxon>
        <taxon>Candidatus Woeseibacteriota</taxon>
    </lineage>
</organism>
<evidence type="ECO:0000256" key="2">
    <source>
        <dbReference type="ARBA" id="ARBA00005745"/>
    </source>
</evidence>
<dbReference type="InterPro" id="IPR003004">
    <property type="entry name" value="GspF/PilC"/>
</dbReference>
<keyword evidence="7 8" id="KW-0472">Membrane</keyword>
<dbReference type="GO" id="GO:0005886">
    <property type="term" value="C:plasma membrane"/>
    <property type="evidence" value="ECO:0007669"/>
    <property type="project" value="UniProtKB-SubCell"/>
</dbReference>
<comment type="similarity">
    <text evidence="2">Belongs to the GSP F family.</text>
</comment>
<keyword evidence="6 8" id="KW-1133">Transmembrane helix</keyword>
<name>A0A1F8BA65_9BACT</name>
<feature type="transmembrane region" description="Helical" evidence="8">
    <location>
        <begin position="372"/>
        <end position="396"/>
    </location>
</feature>
<dbReference type="AlphaFoldDB" id="A0A1F8BA65"/>